<feature type="compositionally biased region" description="Basic residues" evidence="8">
    <location>
        <begin position="291"/>
        <end position="301"/>
    </location>
</feature>
<evidence type="ECO:0000256" key="7">
    <source>
        <dbReference type="ARBA" id="ARBA00043878"/>
    </source>
</evidence>
<feature type="compositionally biased region" description="Polar residues" evidence="8">
    <location>
        <begin position="311"/>
        <end position="340"/>
    </location>
</feature>
<dbReference type="PANTHER" id="PTHR23149:SF31">
    <property type="entry name" value="PROTEIN PXR1"/>
    <property type="match status" value="1"/>
</dbReference>
<comment type="subcellular location">
    <subcellularLocation>
        <location evidence="1">Nucleus</location>
        <location evidence="1">Nucleolus</location>
    </subcellularLocation>
</comment>
<keyword evidence="11" id="KW-1185">Reference proteome</keyword>
<dbReference type="AlphaFoldDB" id="A0A9W8NLW9"/>
<organism evidence="10 11">
    <name type="scientific">Xylaria arbuscula</name>
    <dbReference type="NCBI Taxonomy" id="114810"/>
    <lineage>
        <taxon>Eukaryota</taxon>
        <taxon>Fungi</taxon>
        <taxon>Dikarya</taxon>
        <taxon>Ascomycota</taxon>
        <taxon>Pezizomycotina</taxon>
        <taxon>Sordariomycetes</taxon>
        <taxon>Xylariomycetidae</taxon>
        <taxon>Xylariales</taxon>
        <taxon>Xylariaceae</taxon>
        <taxon>Xylaria</taxon>
    </lineage>
</organism>
<dbReference type="VEuPathDB" id="FungiDB:F4678DRAFT_466168"/>
<gene>
    <name evidence="10" type="ORF">NPX13_g983</name>
</gene>
<dbReference type="InterPro" id="IPR000467">
    <property type="entry name" value="G_patch_dom"/>
</dbReference>
<feature type="compositionally biased region" description="Acidic residues" evidence="8">
    <location>
        <begin position="213"/>
        <end position="223"/>
    </location>
</feature>
<dbReference type="GO" id="GO:0006364">
    <property type="term" value="P:rRNA processing"/>
    <property type="evidence" value="ECO:0007669"/>
    <property type="project" value="UniProtKB-KW"/>
</dbReference>
<comment type="caution">
    <text evidence="10">The sequence shown here is derived from an EMBL/GenBank/DDBJ whole genome shotgun (WGS) entry which is preliminary data.</text>
</comment>
<protein>
    <recommendedName>
        <fullName evidence="6">PinX1-related protein 1</fullName>
    </recommendedName>
</protein>
<dbReference type="InterPro" id="IPR050656">
    <property type="entry name" value="PINX1"/>
</dbReference>
<feature type="region of interest" description="Disordered" evidence="8">
    <location>
        <begin position="1"/>
        <end position="21"/>
    </location>
</feature>
<accession>A0A9W8NLW9</accession>
<dbReference type="GO" id="GO:0005730">
    <property type="term" value="C:nucleolus"/>
    <property type="evidence" value="ECO:0007669"/>
    <property type="project" value="UniProtKB-SubCell"/>
</dbReference>
<sequence length="374" mass="41681">MGLSGPRSRRKLDYDPNNTRWTRDETTFGQKILRSQGWEPGKYLGAQDSAHAQLHSAASLAPIKINLKDDTLGLGAKIRQKQSDECTGLDIFKDLLGRLNGKSEEALEQQRQVRSEIKTNLFVERRYGPMRFVSGGFLVGDQKMQELVDNKAAAAPIKEESASEGSKFEAAKKEKSKKEKKSKKRKASESEESDPSDSKSEKKRKKHSKVVEEADINDAEAEESTGKRKDKKKRKSEKSEKTQEEEETATPVESEVKRKKSKKSKDALQKPALSNGSGEISENDASDKARRKEKKREKKRKQADITEASEVASTVPSLTTTPQDSGASTPITTGTSTPQILSARHRARSRNIASKRMAFSDMQALNQIFMVKPV</sequence>
<keyword evidence="3" id="KW-0698">rRNA processing</keyword>
<feature type="domain" description="G-patch" evidence="9">
    <location>
        <begin position="25"/>
        <end position="79"/>
    </location>
</feature>
<comment type="function">
    <text evidence="7">Involved in rRNA-processing at A0, A1 and A2 sites and negatively regulates telomerase.</text>
</comment>
<evidence type="ECO:0000259" key="9">
    <source>
        <dbReference type="PROSITE" id="PS50174"/>
    </source>
</evidence>
<evidence type="ECO:0000256" key="8">
    <source>
        <dbReference type="SAM" id="MobiDB-lite"/>
    </source>
</evidence>
<dbReference type="PANTHER" id="PTHR23149">
    <property type="entry name" value="G PATCH DOMAIN CONTAINING PROTEIN"/>
    <property type="match status" value="1"/>
</dbReference>
<comment type="similarity">
    <text evidence="5">Belongs to the PINX1 family.</text>
</comment>
<evidence type="ECO:0000313" key="10">
    <source>
        <dbReference type="EMBL" id="KAJ3579586.1"/>
    </source>
</evidence>
<evidence type="ECO:0000256" key="2">
    <source>
        <dbReference type="ARBA" id="ARBA00022517"/>
    </source>
</evidence>
<reference evidence="10" key="1">
    <citation type="submission" date="2022-07" db="EMBL/GenBank/DDBJ databases">
        <title>Genome Sequence of Xylaria arbuscula.</title>
        <authorList>
            <person name="Buettner E."/>
        </authorList>
    </citation>
    <scope>NUCLEOTIDE SEQUENCE</scope>
    <source>
        <strain evidence="10">VT107</strain>
    </source>
</reference>
<keyword evidence="2" id="KW-0690">Ribosome biogenesis</keyword>
<evidence type="ECO:0000313" key="11">
    <source>
        <dbReference type="Proteomes" id="UP001148614"/>
    </source>
</evidence>
<dbReference type="Pfam" id="PF01585">
    <property type="entry name" value="G-patch"/>
    <property type="match status" value="1"/>
</dbReference>
<feature type="compositionally biased region" description="Basic and acidic residues" evidence="8">
    <location>
        <begin position="157"/>
        <end position="177"/>
    </location>
</feature>
<evidence type="ECO:0000256" key="3">
    <source>
        <dbReference type="ARBA" id="ARBA00022552"/>
    </source>
</evidence>
<evidence type="ECO:0000256" key="1">
    <source>
        <dbReference type="ARBA" id="ARBA00004604"/>
    </source>
</evidence>
<evidence type="ECO:0000256" key="5">
    <source>
        <dbReference type="ARBA" id="ARBA00038007"/>
    </source>
</evidence>
<evidence type="ECO:0000256" key="4">
    <source>
        <dbReference type="ARBA" id="ARBA00023242"/>
    </source>
</evidence>
<keyword evidence="4" id="KW-0539">Nucleus</keyword>
<evidence type="ECO:0000256" key="6">
    <source>
        <dbReference type="ARBA" id="ARBA00041961"/>
    </source>
</evidence>
<dbReference type="SMART" id="SM00443">
    <property type="entry name" value="G_patch"/>
    <property type="match status" value="1"/>
</dbReference>
<feature type="region of interest" description="Disordered" evidence="8">
    <location>
        <begin position="155"/>
        <end position="349"/>
    </location>
</feature>
<dbReference type="GO" id="GO:0003676">
    <property type="term" value="F:nucleic acid binding"/>
    <property type="evidence" value="ECO:0007669"/>
    <property type="project" value="InterPro"/>
</dbReference>
<name>A0A9W8NLW9_9PEZI</name>
<dbReference type="PROSITE" id="PS50174">
    <property type="entry name" value="G_PATCH"/>
    <property type="match status" value="1"/>
</dbReference>
<proteinExistence type="inferred from homology"/>
<dbReference type="Proteomes" id="UP001148614">
    <property type="component" value="Unassembled WGS sequence"/>
</dbReference>
<dbReference type="EMBL" id="JANPWZ010000080">
    <property type="protein sequence ID" value="KAJ3579586.1"/>
    <property type="molecule type" value="Genomic_DNA"/>
</dbReference>